<evidence type="ECO:0000313" key="19">
    <source>
        <dbReference type="EMBL" id="SDR99294.1"/>
    </source>
</evidence>
<feature type="chain" id="PRO_5009255583" evidence="15">
    <location>
        <begin position="23"/>
        <end position="371"/>
    </location>
</feature>
<feature type="signal peptide" evidence="15">
    <location>
        <begin position="1"/>
        <end position="22"/>
    </location>
</feature>
<evidence type="ECO:0000313" key="20">
    <source>
        <dbReference type="Proteomes" id="UP000243207"/>
    </source>
</evidence>
<keyword evidence="14" id="KW-0449">Lipoprotein</keyword>
<dbReference type="OrthoDB" id="9808421at2"/>
<evidence type="ECO:0000256" key="10">
    <source>
        <dbReference type="ARBA" id="ARBA00023114"/>
    </source>
</evidence>
<evidence type="ECO:0000259" key="18">
    <source>
        <dbReference type="Pfam" id="PF22461"/>
    </source>
</evidence>
<name>A0A1H1NJW8_9GAMM</name>
<dbReference type="GO" id="GO:0015159">
    <property type="term" value="F:polysaccharide transmembrane transporter activity"/>
    <property type="evidence" value="ECO:0007669"/>
    <property type="project" value="InterPro"/>
</dbReference>
<dbReference type="STRING" id="487184.SAMN05216421_0703"/>
<evidence type="ECO:0000256" key="12">
    <source>
        <dbReference type="ARBA" id="ARBA00023139"/>
    </source>
</evidence>
<keyword evidence="13" id="KW-0998">Cell outer membrane</keyword>
<dbReference type="Proteomes" id="UP000243207">
    <property type="component" value="Chromosome I"/>
</dbReference>
<accession>A0A1H1NJW8</accession>
<evidence type="ECO:0000256" key="9">
    <source>
        <dbReference type="ARBA" id="ARBA00023065"/>
    </source>
</evidence>
<dbReference type="PANTHER" id="PTHR33619">
    <property type="entry name" value="POLYSACCHARIDE EXPORT PROTEIN GFCE-RELATED"/>
    <property type="match status" value="1"/>
</dbReference>
<keyword evidence="8" id="KW-0625">Polysaccharide transport</keyword>
<dbReference type="EMBL" id="LT629736">
    <property type="protein sequence ID" value="SDR99294.1"/>
    <property type="molecule type" value="Genomic_DNA"/>
</dbReference>
<keyword evidence="3" id="KW-0813">Transport</keyword>
<evidence type="ECO:0000256" key="7">
    <source>
        <dbReference type="ARBA" id="ARBA00022729"/>
    </source>
</evidence>
<feature type="domain" description="SLBB" evidence="18">
    <location>
        <begin position="163"/>
        <end position="240"/>
    </location>
</feature>
<organism evidence="19 20">
    <name type="scientific">Halopseudomonas xinjiangensis</name>
    <dbReference type="NCBI Taxonomy" id="487184"/>
    <lineage>
        <taxon>Bacteria</taxon>
        <taxon>Pseudomonadati</taxon>
        <taxon>Pseudomonadota</taxon>
        <taxon>Gammaproteobacteria</taxon>
        <taxon>Pseudomonadales</taxon>
        <taxon>Pseudomonadaceae</taxon>
        <taxon>Halopseudomonas</taxon>
    </lineage>
</organism>
<dbReference type="Pfam" id="PF02563">
    <property type="entry name" value="Poly_export"/>
    <property type="match status" value="1"/>
</dbReference>
<feature type="domain" description="Outer-membrane lipoprotein Wza C-terminal" evidence="17">
    <location>
        <begin position="338"/>
        <end position="357"/>
    </location>
</feature>
<dbReference type="GO" id="GO:0046930">
    <property type="term" value="C:pore complex"/>
    <property type="evidence" value="ECO:0007669"/>
    <property type="project" value="UniProtKB-KW"/>
</dbReference>
<keyword evidence="5" id="KW-0762">Sugar transport</keyword>
<dbReference type="GO" id="GO:0009279">
    <property type="term" value="C:cell outer membrane"/>
    <property type="evidence" value="ECO:0007669"/>
    <property type="project" value="UniProtKB-SubCell"/>
</dbReference>
<dbReference type="InterPro" id="IPR049712">
    <property type="entry name" value="Poly_export"/>
</dbReference>
<evidence type="ECO:0000256" key="1">
    <source>
        <dbReference type="ARBA" id="ARBA00004571"/>
    </source>
</evidence>
<protein>
    <submittedName>
        <fullName evidence="19">Polysaccharide export outer membrane protein</fullName>
    </submittedName>
</protein>
<comment type="similarity">
    <text evidence="2">Belongs to the BexD/CtrA/VexA family.</text>
</comment>
<keyword evidence="9" id="KW-0406">Ion transport</keyword>
<keyword evidence="6" id="KW-0812">Transmembrane</keyword>
<evidence type="ECO:0000256" key="3">
    <source>
        <dbReference type="ARBA" id="ARBA00022448"/>
    </source>
</evidence>
<dbReference type="AlphaFoldDB" id="A0A1H1NJW8"/>
<keyword evidence="11" id="KW-0472">Membrane</keyword>
<reference evidence="20" key="1">
    <citation type="submission" date="2016-10" db="EMBL/GenBank/DDBJ databases">
        <authorList>
            <person name="Varghese N."/>
            <person name="Submissions S."/>
        </authorList>
    </citation>
    <scope>NUCLEOTIDE SEQUENCE [LARGE SCALE GENOMIC DNA]</scope>
    <source>
        <strain evidence="20">NRRL B-51270</strain>
    </source>
</reference>
<dbReference type="RefSeq" id="WP_093391846.1">
    <property type="nucleotide sequence ID" value="NZ_LT629736.1"/>
</dbReference>
<evidence type="ECO:0000259" key="16">
    <source>
        <dbReference type="Pfam" id="PF02563"/>
    </source>
</evidence>
<evidence type="ECO:0000256" key="2">
    <source>
        <dbReference type="ARBA" id="ARBA00009450"/>
    </source>
</evidence>
<keyword evidence="12" id="KW-0564">Palmitate</keyword>
<comment type="subcellular location">
    <subcellularLocation>
        <location evidence="1">Cell outer membrane</location>
        <topology evidence="1">Multi-pass membrane protein</topology>
    </subcellularLocation>
</comment>
<dbReference type="InterPro" id="IPR003715">
    <property type="entry name" value="Poly_export_N"/>
</dbReference>
<evidence type="ECO:0000256" key="8">
    <source>
        <dbReference type="ARBA" id="ARBA00023047"/>
    </source>
</evidence>
<feature type="domain" description="SLBB" evidence="18">
    <location>
        <begin position="248"/>
        <end position="333"/>
    </location>
</feature>
<evidence type="ECO:0000256" key="11">
    <source>
        <dbReference type="ARBA" id="ARBA00023136"/>
    </source>
</evidence>
<evidence type="ECO:0000256" key="15">
    <source>
        <dbReference type="SAM" id="SignalP"/>
    </source>
</evidence>
<keyword evidence="10" id="KW-0626">Porin</keyword>
<dbReference type="InterPro" id="IPR054765">
    <property type="entry name" value="SLBB_dom"/>
</dbReference>
<feature type="domain" description="Polysaccharide export protein N-terminal" evidence="16">
    <location>
        <begin position="73"/>
        <end position="157"/>
    </location>
</feature>
<evidence type="ECO:0000256" key="5">
    <source>
        <dbReference type="ARBA" id="ARBA00022597"/>
    </source>
</evidence>
<dbReference type="PANTHER" id="PTHR33619:SF3">
    <property type="entry name" value="POLYSACCHARIDE EXPORT PROTEIN GFCE-RELATED"/>
    <property type="match status" value="1"/>
</dbReference>
<gene>
    <name evidence="19" type="ORF">SAMN05216421_0703</name>
</gene>
<keyword evidence="7 15" id="KW-0732">Signal</keyword>
<evidence type="ECO:0000256" key="14">
    <source>
        <dbReference type="ARBA" id="ARBA00023288"/>
    </source>
</evidence>
<evidence type="ECO:0000256" key="6">
    <source>
        <dbReference type="ARBA" id="ARBA00022692"/>
    </source>
</evidence>
<dbReference type="GO" id="GO:0006811">
    <property type="term" value="P:monoatomic ion transport"/>
    <property type="evidence" value="ECO:0007669"/>
    <property type="project" value="UniProtKB-KW"/>
</dbReference>
<proteinExistence type="inferred from homology"/>
<dbReference type="Gene3D" id="3.10.560.10">
    <property type="entry name" value="Outer membrane lipoprotein wza domain like"/>
    <property type="match status" value="2"/>
</dbReference>
<evidence type="ECO:0000259" key="17">
    <source>
        <dbReference type="Pfam" id="PF18412"/>
    </source>
</evidence>
<sequence length="371" mass="41159">MIRFPFAALGASLLLLQACAFAPGMHMQKKSLIDRDAADNSMVEIVQITPKVIAQEQAVNTRMHIPQVLLDYQPENYRIGANDALFITVWDHPELTVPGGPQQPAEANSRVVRSDGTLYYPFLGNVQVEGLELEQLRQLVADRLARVIEQPQVDVNVIGFNSQKIVVSGAFNTRGYLPITAEPLTLVQAVGMAGIDKARADLSNLTLVRDGVTYTLDYDRLTDRPSNIGEIYLRSGDKLHLALNDSRKIFVMGEVRTPRPLPYSTSRMTLSEVLATVGGPLQETASGREVYVIRGVEDLETQKATVFQLNASSPTAFILADQFEMQPQDVVFVGPAEITRWNRFISQLFPSANIFRTTLTIDEDLRDRSAN</sequence>
<evidence type="ECO:0000256" key="13">
    <source>
        <dbReference type="ARBA" id="ARBA00023237"/>
    </source>
</evidence>
<dbReference type="GO" id="GO:0015288">
    <property type="term" value="F:porin activity"/>
    <property type="evidence" value="ECO:0007669"/>
    <property type="project" value="UniProtKB-KW"/>
</dbReference>
<dbReference type="InterPro" id="IPR040716">
    <property type="entry name" value="Wza_C"/>
</dbReference>
<dbReference type="Pfam" id="PF18412">
    <property type="entry name" value="Wza_C"/>
    <property type="match status" value="1"/>
</dbReference>
<keyword evidence="20" id="KW-1185">Reference proteome</keyword>
<dbReference type="Gene3D" id="3.30.1950.10">
    <property type="entry name" value="wza like domain"/>
    <property type="match status" value="1"/>
</dbReference>
<keyword evidence="4" id="KW-1134">Transmembrane beta strand</keyword>
<dbReference type="PROSITE" id="PS51257">
    <property type="entry name" value="PROKAR_LIPOPROTEIN"/>
    <property type="match status" value="1"/>
</dbReference>
<dbReference type="Pfam" id="PF22461">
    <property type="entry name" value="SLBB_2"/>
    <property type="match status" value="2"/>
</dbReference>
<evidence type="ECO:0000256" key="4">
    <source>
        <dbReference type="ARBA" id="ARBA00022452"/>
    </source>
</evidence>